<keyword evidence="3 10" id="KW-0479">Metal-binding</keyword>
<dbReference type="GO" id="GO:0035870">
    <property type="term" value="F:dITP diphosphatase activity"/>
    <property type="evidence" value="ECO:0007669"/>
    <property type="project" value="UniProtKB-UniRule"/>
</dbReference>
<dbReference type="EMBL" id="CP029210">
    <property type="protein sequence ID" value="AWI54334.1"/>
    <property type="molecule type" value="Genomic_DNA"/>
</dbReference>
<keyword evidence="4 10" id="KW-0547">Nucleotide-binding</keyword>
<evidence type="ECO:0000256" key="10">
    <source>
        <dbReference type="HAMAP-Rule" id="MF_01405"/>
    </source>
</evidence>
<dbReference type="KEGG" id="aon:DEH84_13550"/>
<evidence type="ECO:0000256" key="3">
    <source>
        <dbReference type="ARBA" id="ARBA00022723"/>
    </source>
</evidence>
<dbReference type="InterPro" id="IPR029001">
    <property type="entry name" value="ITPase-like_fam"/>
</dbReference>
<feature type="binding site" evidence="10">
    <location>
        <begin position="166"/>
        <end position="169"/>
    </location>
    <ligand>
        <name>substrate</name>
    </ligand>
</feature>
<feature type="binding site" evidence="10">
    <location>
        <begin position="194"/>
        <end position="195"/>
    </location>
    <ligand>
        <name>substrate</name>
    </ligand>
</feature>
<dbReference type="PANTHER" id="PTHR11067:SF9">
    <property type="entry name" value="INOSINE TRIPHOSPHATE PYROPHOSPHATASE"/>
    <property type="match status" value="1"/>
</dbReference>
<dbReference type="PANTHER" id="PTHR11067">
    <property type="entry name" value="INOSINE TRIPHOSPHATE PYROPHOSPHATASE/HAM1 PROTEIN"/>
    <property type="match status" value="1"/>
</dbReference>
<dbReference type="GO" id="GO:0000166">
    <property type="term" value="F:nucleotide binding"/>
    <property type="evidence" value="ECO:0007669"/>
    <property type="project" value="UniProtKB-KW"/>
</dbReference>
<accession>A0A2U8FVA1</accession>
<evidence type="ECO:0000256" key="5">
    <source>
        <dbReference type="ARBA" id="ARBA00022801"/>
    </source>
</evidence>
<comment type="catalytic activity">
    <reaction evidence="8 10">
        <text>dITP + H2O = dIMP + diphosphate + H(+)</text>
        <dbReference type="Rhea" id="RHEA:28342"/>
        <dbReference type="ChEBI" id="CHEBI:15377"/>
        <dbReference type="ChEBI" id="CHEBI:15378"/>
        <dbReference type="ChEBI" id="CHEBI:33019"/>
        <dbReference type="ChEBI" id="CHEBI:61194"/>
        <dbReference type="ChEBI" id="CHEBI:61382"/>
        <dbReference type="EC" id="3.6.1.66"/>
    </reaction>
</comment>
<dbReference type="FunFam" id="3.90.950.10:FF:000001">
    <property type="entry name" value="dITP/XTP pyrophosphatase"/>
    <property type="match status" value="1"/>
</dbReference>
<dbReference type="InterPro" id="IPR020922">
    <property type="entry name" value="dITP/XTP_pyrophosphatase"/>
</dbReference>
<evidence type="ECO:0000256" key="7">
    <source>
        <dbReference type="ARBA" id="ARBA00023080"/>
    </source>
</evidence>
<reference evidence="11 12" key="1">
    <citation type="submission" date="2018-05" db="EMBL/GenBank/DDBJ databases">
        <title>complete genome sequence of Aquabacterium olei NBRC 110486.</title>
        <authorList>
            <person name="Tang B."/>
            <person name="Chang J."/>
            <person name="Zhang L."/>
            <person name="Yang H."/>
        </authorList>
    </citation>
    <scope>NUCLEOTIDE SEQUENCE [LARGE SCALE GENOMIC DNA]</scope>
    <source>
        <strain evidence="11 12">NBRC 110486</strain>
    </source>
</reference>
<protein>
    <recommendedName>
        <fullName evidence="10">dITP/XTP pyrophosphatase</fullName>
        <ecNumber evidence="10">3.6.1.66</ecNumber>
    </recommendedName>
    <alternativeName>
        <fullName evidence="10">Non-canonical purine NTP pyrophosphatase</fullName>
    </alternativeName>
    <alternativeName>
        <fullName evidence="10">Non-standard purine NTP pyrophosphatase</fullName>
    </alternativeName>
    <alternativeName>
        <fullName evidence="10">Nucleoside-triphosphate diphosphatase</fullName>
    </alternativeName>
    <alternativeName>
        <fullName evidence="10">Nucleoside-triphosphate pyrophosphatase</fullName>
        <shortName evidence="10">NTPase</shortName>
    </alternativeName>
</protein>
<feature type="binding site" evidence="10">
    <location>
        <begin position="9"/>
        <end position="14"/>
    </location>
    <ligand>
        <name>substrate</name>
    </ligand>
</feature>
<proteinExistence type="inferred from homology"/>
<feature type="binding site" evidence="10">
    <location>
        <position position="70"/>
    </location>
    <ligand>
        <name>Mg(2+)</name>
        <dbReference type="ChEBI" id="CHEBI:18420"/>
    </ligand>
</feature>
<comment type="cofactor">
    <cofactor evidence="10">
        <name>Mg(2+)</name>
        <dbReference type="ChEBI" id="CHEBI:18420"/>
    </cofactor>
    <text evidence="10">Binds 1 Mg(2+) ion per subunit.</text>
</comment>
<feature type="binding site" evidence="10">
    <location>
        <position position="189"/>
    </location>
    <ligand>
        <name>substrate</name>
    </ligand>
</feature>
<dbReference type="OrthoDB" id="9807456at2"/>
<keyword evidence="5 10" id="KW-0378">Hydrolase</keyword>
<keyword evidence="6 10" id="KW-0460">Magnesium</keyword>
<dbReference type="HAMAP" id="MF_01405">
    <property type="entry name" value="Non_canon_purine_NTPase"/>
    <property type="match status" value="1"/>
</dbReference>
<dbReference type="GO" id="GO:0036220">
    <property type="term" value="F:ITP diphosphatase activity"/>
    <property type="evidence" value="ECO:0007669"/>
    <property type="project" value="UniProtKB-UniRule"/>
</dbReference>
<evidence type="ECO:0000313" key="11">
    <source>
        <dbReference type="EMBL" id="AWI54334.1"/>
    </source>
</evidence>
<dbReference type="Gene3D" id="3.90.950.10">
    <property type="match status" value="1"/>
</dbReference>
<comment type="subunit">
    <text evidence="2 10">Homodimer.</text>
</comment>
<keyword evidence="12" id="KW-1185">Reference proteome</keyword>
<feature type="active site" description="Proton acceptor" evidence="10">
    <location>
        <position position="70"/>
    </location>
</feature>
<dbReference type="GO" id="GO:0036222">
    <property type="term" value="F:XTP diphosphatase activity"/>
    <property type="evidence" value="ECO:0007669"/>
    <property type="project" value="UniProtKB-UniRule"/>
</dbReference>
<feature type="binding site" evidence="10">
    <location>
        <position position="71"/>
    </location>
    <ligand>
        <name>substrate</name>
    </ligand>
</feature>
<dbReference type="Pfam" id="PF01725">
    <property type="entry name" value="Ham1p_like"/>
    <property type="match status" value="1"/>
</dbReference>
<dbReference type="Proteomes" id="UP000244892">
    <property type="component" value="Chromosome"/>
</dbReference>
<keyword evidence="7 10" id="KW-0546">Nucleotide metabolism</keyword>
<dbReference type="EC" id="3.6.1.66" evidence="10"/>
<evidence type="ECO:0000313" key="12">
    <source>
        <dbReference type="Proteomes" id="UP000244892"/>
    </source>
</evidence>
<evidence type="ECO:0000256" key="8">
    <source>
        <dbReference type="ARBA" id="ARBA00051875"/>
    </source>
</evidence>
<feature type="binding site" evidence="10">
    <location>
        <position position="41"/>
    </location>
    <ligand>
        <name>Mg(2+)</name>
        <dbReference type="ChEBI" id="CHEBI:18420"/>
    </ligand>
</feature>
<dbReference type="GO" id="GO:0009146">
    <property type="term" value="P:purine nucleoside triphosphate catabolic process"/>
    <property type="evidence" value="ECO:0007669"/>
    <property type="project" value="UniProtKB-UniRule"/>
</dbReference>
<evidence type="ECO:0000256" key="9">
    <source>
        <dbReference type="ARBA" id="ARBA00052017"/>
    </source>
</evidence>
<evidence type="ECO:0000256" key="1">
    <source>
        <dbReference type="ARBA" id="ARBA00008023"/>
    </source>
</evidence>
<dbReference type="GO" id="GO:0046872">
    <property type="term" value="F:metal ion binding"/>
    <property type="evidence" value="ECO:0007669"/>
    <property type="project" value="UniProtKB-KW"/>
</dbReference>
<comment type="function">
    <text evidence="10">Pyrophosphatase that catalyzes the hydrolysis of nucleoside triphosphates to their monophosphate derivatives, with a high preference for the non-canonical purine nucleotides XTP (xanthosine triphosphate), dITP (deoxyinosine triphosphate) and ITP. Seems to function as a house-cleaning enzyme that removes non-canonical purine nucleotides from the nucleotide pool, thus preventing their incorporation into DNA/RNA and avoiding chromosomal lesions.</text>
</comment>
<comment type="catalytic activity">
    <reaction evidence="10">
        <text>ITP + H2O = IMP + diphosphate + H(+)</text>
        <dbReference type="Rhea" id="RHEA:29399"/>
        <dbReference type="ChEBI" id="CHEBI:15377"/>
        <dbReference type="ChEBI" id="CHEBI:15378"/>
        <dbReference type="ChEBI" id="CHEBI:33019"/>
        <dbReference type="ChEBI" id="CHEBI:58053"/>
        <dbReference type="ChEBI" id="CHEBI:61402"/>
        <dbReference type="EC" id="3.6.1.66"/>
    </reaction>
</comment>
<dbReference type="RefSeq" id="WP_109037330.1">
    <property type="nucleotide sequence ID" value="NZ_CP029210.1"/>
</dbReference>
<sequence length="228" mass="24239">MPRQLILASNNAKKLRELQALIAPLGVDLVTQGALGIAEAEEPHVTFVENALAKARHAAREGNGPALADDSGLCVDALGGAPGVRSARYAVDAGRVPEGAGRDVIDPANNAWLLAQMAHLPQPAQRRAHFTCLLVAVRHADDPEPLIAEGHWSGELLAAPQGEHGFGYDPLLWIPTHGMSAAQLPPDIKNGISHRAVACQRLRDMMRVRWGLEAPATADTGAWPWQGA</sequence>
<dbReference type="AlphaFoldDB" id="A0A2U8FVA1"/>
<name>A0A2U8FVA1_9BURK</name>
<dbReference type="GO" id="GO:0017111">
    <property type="term" value="F:ribonucleoside triphosphate phosphatase activity"/>
    <property type="evidence" value="ECO:0007669"/>
    <property type="project" value="InterPro"/>
</dbReference>
<gene>
    <name evidence="11" type="ORF">DEH84_13550</name>
</gene>
<evidence type="ECO:0000256" key="6">
    <source>
        <dbReference type="ARBA" id="ARBA00022842"/>
    </source>
</evidence>
<comment type="catalytic activity">
    <reaction evidence="9 10">
        <text>XTP + H2O = XMP + diphosphate + H(+)</text>
        <dbReference type="Rhea" id="RHEA:28610"/>
        <dbReference type="ChEBI" id="CHEBI:15377"/>
        <dbReference type="ChEBI" id="CHEBI:15378"/>
        <dbReference type="ChEBI" id="CHEBI:33019"/>
        <dbReference type="ChEBI" id="CHEBI:57464"/>
        <dbReference type="ChEBI" id="CHEBI:61314"/>
        <dbReference type="EC" id="3.6.1.66"/>
    </reaction>
</comment>
<dbReference type="CDD" id="cd00515">
    <property type="entry name" value="HAM1"/>
    <property type="match status" value="1"/>
</dbReference>
<comment type="similarity">
    <text evidence="1 10">Belongs to the HAM1 NTPase family.</text>
</comment>
<organism evidence="11 12">
    <name type="scientific">Aquabacterium olei</name>
    <dbReference type="NCBI Taxonomy" id="1296669"/>
    <lineage>
        <taxon>Bacteria</taxon>
        <taxon>Pseudomonadati</taxon>
        <taxon>Pseudomonadota</taxon>
        <taxon>Betaproteobacteria</taxon>
        <taxon>Burkholderiales</taxon>
        <taxon>Aquabacterium</taxon>
    </lineage>
</organism>
<dbReference type="GO" id="GO:0005829">
    <property type="term" value="C:cytosol"/>
    <property type="evidence" value="ECO:0007669"/>
    <property type="project" value="TreeGrafter"/>
</dbReference>
<dbReference type="SUPFAM" id="SSF52972">
    <property type="entry name" value="ITPase-like"/>
    <property type="match status" value="1"/>
</dbReference>
<evidence type="ECO:0000256" key="4">
    <source>
        <dbReference type="ARBA" id="ARBA00022741"/>
    </source>
</evidence>
<dbReference type="GO" id="GO:0009117">
    <property type="term" value="P:nucleotide metabolic process"/>
    <property type="evidence" value="ECO:0007669"/>
    <property type="project" value="UniProtKB-KW"/>
</dbReference>
<evidence type="ECO:0000256" key="2">
    <source>
        <dbReference type="ARBA" id="ARBA00011738"/>
    </source>
</evidence>
<dbReference type="InterPro" id="IPR002637">
    <property type="entry name" value="RdgB/HAM1"/>
</dbReference>